<keyword evidence="2" id="KW-1185">Reference proteome</keyword>
<name>A0A4Q1DCH8_9BACT</name>
<comment type="caution">
    <text evidence="1">The sequence shown here is derived from an EMBL/GenBank/DDBJ whole genome shotgun (WGS) entry which is preliminary data.</text>
</comment>
<evidence type="ECO:0000313" key="2">
    <source>
        <dbReference type="Proteomes" id="UP000290545"/>
    </source>
</evidence>
<dbReference type="SUPFAM" id="SSF55486">
    <property type="entry name" value="Metalloproteases ('zincins'), catalytic domain"/>
    <property type="match status" value="1"/>
</dbReference>
<dbReference type="OrthoDB" id="1091273at2"/>
<dbReference type="RefSeq" id="WP_129001989.1">
    <property type="nucleotide sequence ID" value="NZ_SDHZ01000001.1"/>
</dbReference>
<gene>
    <name evidence="1" type="ORF">ESB13_05375</name>
</gene>
<evidence type="ECO:0000313" key="1">
    <source>
        <dbReference type="EMBL" id="RXK86239.1"/>
    </source>
</evidence>
<accession>A0A4Q1DCH8</accession>
<dbReference type="EMBL" id="SDHZ01000001">
    <property type="protein sequence ID" value="RXK86239.1"/>
    <property type="molecule type" value="Genomic_DNA"/>
</dbReference>
<dbReference type="AlphaFoldDB" id="A0A4Q1DCH8"/>
<sequence length="372" mass="43346">MNRFFFWVPVLAFASCRYQKPITTVDYLNNGQTCNQKIPADIIKNGKINSAFIKSLQFSILDSISFPDKNPDRKKLYSTPVAVDFSKRIKRHSEAYYSVYTAYNIDKAIKYYNKLFENKIDFNSQEDYREISVLYGDIPLLTSPKEFIIQPGGQPSPSLFYHEMGHRAFWYLQDRLNIKFGGLTYIHMGLLEYFTVSLNNSPVVGEDFVPSNLIRDASRLCQYPAADSLYIGSFFDKLKAFYKSELENEHNNISKYYYLSVSRYQKYFANVLDNHRAGLIITSTLWRIRQKLGKDKTDRLVAQTILGLNSFFDRRDQFYRAGKEESSSAKIEWFDLYYGLIQTDKALYNGENQLVIEKEFKTTGFPVESVKK</sequence>
<proteinExistence type="predicted"/>
<dbReference type="PROSITE" id="PS51257">
    <property type="entry name" value="PROKAR_LIPOPROTEIN"/>
    <property type="match status" value="1"/>
</dbReference>
<reference evidence="1 2" key="1">
    <citation type="submission" date="2019-01" db="EMBL/GenBank/DDBJ databases">
        <title>Filimonas sp. strain TTM-71.</title>
        <authorList>
            <person name="Chen W.-M."/>
        </authorList>
    </citation>
    <scope>NUCLEOTIDE SEQUENCE [LARGE SCALE GENOMIC DNA]</scope>
    <source>
        <strain evidence="1 2">TTM-71</strain>
    </source>
</reference>
<dbReference type="Proteomes" id="UP000290545">
    <property type="component" value="Unassembled WGS sequence"/>
</dbReference>
<protein>
    <submittedName>
        <fullName evidence="1">Uncharacterized protein</fullName>
    </submittedName>
</protein>
<organism evidence="1 2">
    <name type="scientific">Filimonas effusa</name>
    <dbReference type="NCBI Taxonomy" id="2508721"/>
    <lineage>
        <taxon>Bacteria</taxon>
        <taxon>Pseudomonadati</taxon>
        <taxon>Bacteroidota</taxon>
        <taxon>Chitinophagia</taxon>
        <taxon>Chitinophagales</taxon>
        <taxon>Chitinophagaceae</taxon>
        <taxon>Filimonas</taxon>
    </lineage>
</organism>